<dbReference type="Gene3D" id="3.40.50.300">
    <property type="entry name" value="P-loop containing nucleotide triphosphate hydrolases"/>
    <property type="match status" value="1"/>
</dbReference>
<dbReference type="InterPro" id="IPR043926">
    <property type="entry name" value="ABCG_dom"/>
</dbReference>
<feature type="transmembrane region" description="Helical" evidence="8">
    <location>
        <begin position="555"/>
        <end position="578"/>
    </location>
</feature>
<comment type="subcellular location">
    <subcellularLocation>
        <location evidence="1">Membrane</location>
        <topology evidence="1">Multi-pass membrane protein</topology>
    </subcellularLocation>
</comment>
<dbReference type="PROSITE" id="PS50893">
    <property type="entry name" value="ABC_TRANSPORTER_2"/>
    <property type="match status" value="1"/>
</dbReference>
<keyword evidence="5" id="KW-0067">ATP-binding</keyword>
<dbReference type="Proteomes" id="UP000193498">
    <property type="component" value="Unassembled WGS sequence"/>
</dbReference>
<evidence type="ECO:0000256" key="5">
    <source>
        <dbReference type="ARBA" id="ARBA00022840"/>
    </source>
</evidence>
<reference evidence="10 11" key="1">
    <citation type="submission" date="2016-07" db="EMBL/GenBank/DDBJ databases">
        <title>Pervasive Adenine N6-methylation of Active Genes in Fungi.</title>
        <authorList>
            <consortium name="DOE Joint Genome Institute"/>
            <person name="Mondo S.J."/>
            <person name="Dannebaum R.O."/>
            <person name="Kuo R.C."/>
            <person name="Labutti K."/>
            <person name="Haridas S."/>
            <person name="Kuo A."/>
            <person name="Salamov A."/>
            <person name="Ahrendt S.R."/>
            <person name="Lipzen A."/>
            <person name="Sullivan W."/>
            <person name="Andreopoulos W.B."/>
            <person name="Clum A."/>
            <person name="Lindquist E."/>
            <person name="Daum C."/>
            <person name="Ramamoorthy G.K."/>
            <person name="Gryganskyi A."/>
            <person name="Culley D."/>
            <person name="Magnuson J.K."/>
            <person name="James T.Y."/>
            <person name="O'Malley M.A."/>
            <person name="Stajich J.E."/>
            <person name="Spatafora J.W."/>
            <person name="Visel A."/>
            <person name="Grigoriev I.V."/>
        </authorList>
    </citation>
    <scope>NUCLEOTIDE SEQUENCE [LARGE SCALE GENOMIC DNA]</scope>
    <source>
        <strain evidence="10 11">CBS 931.73</strain>
    </source>
</reference>
<dbReference type="SUPFAM" id="SSF52540">
    <property type="entry name" value="P-loop containing nucleoside triphosphate hydrolases"/>
    <property type="match status" value="1"/>
</dbReference>
<keyword evidence="2" id="KW-0813">Transport</keyword>
<feature type="transmembrane region" description="Helical" evidence="8">
    <location>
        <begin position="369"/>
        <end position="392"/>
    </location>
</feature>
<dbReference type="InterPro" id="IPR013525">
    <property type="entry name" value="ABC2_TM"/>
</dbReference>
<dbReference type="AlphaFoldDB" id="A0A1Y1YL56"/>
<dbReference type="InterPro" id="IPR003439">
    <property type="entry name" value="ABC_transporter-like_ATP-bd"/>
</dbReference>
<dbReference type="PANTHER" id="PTHR19241">
    <property type="entry name" value="ATP-BINDING CASSETTE TRANSPORTER"/>
    <property type="match status" value="1"/>
</dbReference>
<dbReference type="InterPro" id="IPR017871">
    <property type="entry name" value="ABC_transporter-like_CS"/>
</dbReference>
<dbReference type="GO" id="GO:0016887">
    <property type="term" value="F:ATP hydrolysis activity"/>
    <property type="evidence" value="ECO:0007669"/>
    <property type="project" value="InterPro"/>
</dbReference>
<accession>A0A1Y1YL56</accession>
<protein>
    <recommendedName>
        <fullName evidence="9">ABC transporter domain-containing protein</fullName>
    </recommendedName>
</protein>
<evidence type="ECO:0000256" key="4">
    <source>
        <dbReference type="ARBA" id="ARBA00022741"/>
    </source>
</evidence>
<dbReference type="STRING" id="1314790.A0A1Y1YL56"/>
<evidence type="ECO:0000256" key="1">
    <source>
        <dbReference type="ARBA" id="ARBA00004141"/>
    </source>
</evidence>
<dbReference type="PROSITE" id="PS00211">
    <property type="entry name" value="ABC_TRANSPORTER_1"/>
    <property type="match status" value="1"/>
</dbReference>
<dbReference type="GO" id="GO:0016020">
    <property type="term" value="C:membrane"/>
    <property type="evidence" value="ECO:0007669"/>
    <property type="project" value="UniProtKB-SubCell"/>
</dbReference>
<dbReference type="Pfam" id="PF01061">
    <property type="entry name" value="ABC2_membrane"/>
    <property type="match status" value="1"/>
</dbReference>
<dbReference type="SMART" id="SM00382">
    <property type="entry name" value="AAA"/>
    <property type="match status" value="1"/>
</dbReference>
<evidence type="ECO:0000313" key="11">
    <source>
        <dbReference type="Proteomes" id="UP000193498"/>
    </source>
</evidence>
<dbReference type="GO" id="GO:0140359">
    <property type="term" value="F:ABC-type transporter activity"/>
    <property type="evidence" value="ECO:0007669"/>
    <property type="project" value="InterPro"/>
</dbReference>
<comment type="caution">
    <text evidence="10">The sequence shown here is derived from an EMBL/GenBank/DDBJ whole genome shotgun (WGS) entry which is preliminary data.</text>
</comment>
<evidence type="ECO:0000313" key="10">
    <source>
        <dbReference type="EMBL" id="ORX98563.1"/>
    </source>
</evidence>
<evidence type="ECO:0000256" key="6">
    <source>
        <dbReference type="ARBA" id="ARBA00022989"/>
    </source>
</evidence>
<dbReference type="InterPro" id="IPR027417">
    <property type="entry name" value="P-loop_NTPase"/>
</dbReference>
<feature type="transmembrane region" description="Helical" evidence="8">
    <location>
        <begin position="449"/>
        <end position="472"/>
    </location>
</feature>
<evidence type="ECO:0000256" key="8">
    <source>
        <dbReference type="SAM" id="Phobius"/>
    </source>
</evidence>
<proteinExistence type="predicted"/>
<keyword evidence="3 8" id="KW-0812">Transmembrane</keyword>
<dbReference type="OrthoDB" id="66620at2759"/>
<evidence type="ECO:0000256" key="2">
    <source>
        <dbReference type="ARBA" id="ARBA00022448"/>
    </source>
</evidence>
<dbReference type="Pfam" id="PF19055">
    <property type="entry name" value="ABC2_membrane_7"/>
    <property type="match status" value="1"/>
</dbReference>
<dbReference type="EMBL" id="MCFE01000111">
    <property type="protein sequence ID" value="ORX98563.1"/>
    <property type="molecule type" value="Genomic_DNA"/>
</dbReference>
<evidence type="ECO:0000256" key="3">
    <source>
        <dbReference type="ARBA" id="ARBA00022692"/>
    </source>
</evidence>
<keyword evidence="4" id="KW-0547">Nucleotide-binding</keyword>
<dbReference type="InterPro" id="IPR003593">
    <property type="entry name" value="AAA+_ATPase"/>
</dbReference>
<gene>
    <name evidence="10" type="ORF">K493DRAFT_214037</name>
</gene>
<sequence>MAEKQILKGLTGVFQPGRVTAILGPSGSGKTSLINILAGATNRGKIGGDILVNGRKVTGSAIRLISGYVHQDDLILGTMTVKEAVMMSIKLRSPEMSEAERAGKLQEILSLLQMEKAADTLIGTATMKGVSGGERKRAAIAMEMVTDPSILFLDEPTSGLDAYTAMMVVHILKLLAANGRTVITVMHQPSSEIFHMFDDLMIMTEGKITYFGEASKAVDYYASIGYQCPMYTNPADYIFMNVLFQFDPDMTKGDNAGSREKARIESDIAEKNRLTDVITSWESSPQAHELLKVAQQPIVNPITARMLKYRSGFKTQFQFLLKRAWHNVLRNKMIFKARLGQTIFFSLLIGLIYLQIPRKSQISAQIQDYSGSLFFVIVNGFFSTVMPMISVFSEERAVFQREHGSGYYTLKSYYFSKIIVELPINLFIPVIFSSITYWMIGYQADAGKFFIYMLTNVVMSLVGSAFGMFVASLFKQLQVALAVVPLVVLPLMMFGGFFLNNGSAPVYLGWIQWISPIKYGFASIAKNQFHGLVIQGQAIGEQQLRSLSLDGGFSIFVNIVMMLVLYVAVSILSFISLYRLVNSGSGQKLQTRKELKNQLLNNPPHDISIKM</sequence>
<feature type="transmembrane region" description="Helical" evidence="8">
    <location>
        <begin position="413"/>
        <end position="437"/>
    </location>
</feature>
<feature type="transmembrane region" description="Helical" evidence="8">
    <location>
        <begin position="339"/>
        <end position="357"/>
    </location>
</feature>
<keyword evidence="11" id="KW-1185">Reference proteome</keyword>
<dbReference type="Pfam" id="PF00005">
    <property type="entry name" value="ABC_tran"/>
    <property type="match status" value="1"/>
</dbReference>
<feature type="transmembrane region" description="Helical" evidence="8">
    <location>
        <begin position="479"/>
        <end position="499"/>
    </location>
</feature>
<keyword evidence="7 8" id="KW-0472">Membrane</keyword>
<dbReference type="GO" id="GO:0005524">
    <property type="term" value="F:ATP binding"/>
    <property type="evidence" value="ECO:0007669"/>
    <property type="project" value="UniProtKB-KW"/>
</dbReference>
<dbReference type="CDD" id="cd03213">
    <property type="entry name" value="ABCG_EPDR"/>
    <property type="match status" value="1"/>
</dbReference>
<name>A0A1Y1YL56_9FUNG</name>
<feature type="domain" description="ABC transporter" evidence="9">
    <location>
        <begin position="1"/>
        <end position="230"/>
    </location>
</feature>
<keyword evidence="6 8" id="KW-1133">Transmembrane helix</keyword>
<evidence type="ECO:0000259" key="9">
    <source>
        <dbReference type="PROSITE" id="PS50893"/>
    </source>
</evidence>
<evidence type="ECO:0000256" key="7">
    <source>
        <dbReference type="ARBA" id="ARBA00023136"/>
    </source>
</evidence>
<dbReference type="InParanoid" id="A0A1Y1YL56"/>
<organism evidence="10 11">
    <name type="scientific">Basidiobolus meristosporus CBS 931.73</name>
    <dbReference type="NCBI Taxonomy" id="1314790"/>
    <lineage>
        <taxon>Eukaryota</taxon>
        <taxon>Fungi</taxon>
        <taxon>Fungi incertae sedis</taxon>
        <taxon>Zoopagomycota</taxon>
        <taxon>Entomophthoromycotina</taxon>
        <taxon>Basidiobolomycetes</taxon>
        <taxon>Basidiobolales</taxon>
        <taxon>Basidiobolaceae</taxon>
        <taxon>Basidiobolus</taxon>
    </lineage>
</organism>